<sequence length="151" mass="17402">MLKKLHDAYMGELFGIVFFTAFKERSTDLLEQEKWRQLIEVEQRTAELLKGYLEPLGMRCSTSDAAMTKQGLAQAQAWIDLAWEPLMGALAPWIREYAEVYRRSADDATEHRDLWNMVADHEEALLAFVEGERDGMGDSLKPVRGFLKRYA</sequence>
<dbReference type="EMBL" id="AP024488">
    <property type="protein sequence ID" value="BCS96804.1"/>
    <property type="molecule type" value="Genomic_DNA"/>
</dbReference>
<gene>
    <name evidence="1" type="ORF">DSLASN_24360</name>
</gene>
<dbReference type="Proteomes" id="UP001320148">
    <property type="component" value="Chromosome"/>
</dbReference>
<protein>
    <submittedName>
        <fullName evidence="1">Uncharacterized protein</fullName>
    </submittedName>
</protein>
<organism evidence="1 2">
    <name type="scientific">Desulfoluna limicola</name>
    <dbReference type="NCBI Taxonomy" id="2810562"/>
    <lineage>
        <taxon>Bacteria</taxon>
        <taxon>Pseudomonadati</taxon>
        <taxon>Thermodesulfobacteriota</taxon>
        <taxon>Desulfobacteria</taxon>
        <taxon>Desulfobacterales</taxon>
        <taxon>Desulfolunaceae</taxon>
        <taxon>Desulfoluna</taxon>
    </lineage>
</organism>
<evidence type="ECO:0000313" key="1">
    <source>
        <dbReference type="EMBL" id="BCS96804.1"/>
    </source>
</evidence>
<name>A0ABM7PIA1_9BACT</name>
<proteinExistence type="predicted"/>
<dbReference type="RefSeq" id="WP_236893087.1">
    <property type="nucleotide sequence ID" value="NZ_AP024488.1"/>
</dbReference>
<evidence type="ECO:0000313" key="2">
    <source>
        <dbReference type="Proteomes" id="UP001320148"/>
    </source>
</evidence>
<keyword evidence="2" id="KW-1185">Reference proteome</keyword>
<reference evidence="1 2" key="1">
    <citation type="submission" date="2021-02" db="EMBL/GenBank/DDBJ databases">
        <title>Complete genome of Desulfoluna sp. strain ASN36.</title>
        <authorList>
            <person name="Takahashi A."/>
            <person name="Kojima H."/>
            <person name="Fukui M."/>
        </authorList>
    </citation>
    <scope>NUCLEOTIDE SEQUENCE [LARGE SCALE GENOMIC DNA]</scope>
    <source>
        <strain evidence="1 2">ASN36</strain>
    </source>
</reference>
<accession>A0ABM7PIA1</accession>